<sequence>MFWLRNMTTKWLALENRRGKVNCHTHSFNLPFCLMPATLIGAHTSVSQ</sequence>
<organism evidence="1 2">
    <name type="scientific">Larinioides sclopetarius</name>
    <dbReference type="NCBI Taxonomy" id="280406"/>
    <lineage>
        <taxon>Eukaryota</taxon>
        <taxon>Metazoa</taxon>
        <taxon>Ecdysozoa</taxon>
        <taxon>Arthropoda</taxon>
        <taxon>Chelicerata</taxon>
        <taxon>Arachnida</taxon>
        <taxon>Araneae</taxon>
        <taxon>Araneomorphae</taxon>
        <taxon>Entelegynae</taxon>
        <taxon>Araneoidea</taxon>
        <taxon>Araneidae</taxon>
        <taxon>Larinioides</taxon>
    </lineage>
</organism>
<evidence type="ECO:0000313" key="1">
    <source>
        <dbReference type="EMBL" id="CAL1285085.1"/>
    </source>
</evidence>
<evidence type="ECO:0000313" key="2">
    <source>
        <dbReference type="Proteomes" id="UP001497382"/>
    </source>
</evidence>
<name>A0AAV2AM67_9ARAC</name>
<dbReference type="Proteomes" id="UP001497382">
    <property type="component" value="Unassembled WGS sequence"/>
</dbReference>
<keyword evidence="2" id="KW-1185">Reference proteome</keyword>
<accession>A0AAV2AM67</accession>
<reference evidence="1 2" key="1">
    <citation type="submission" date="2024-04" db="EMBL/GenBank/DDBJ databases">
        <authorList>
            <person name="Rising A."/>
            <person name="Reimegard J."/>
            <person name="Sonavane S."/>
            <person name="Akerstrom W."/>
            <person name="Nylinder S."/>
            <person name="Hedman E."/>
            <person name="Kallberg Y."/>
        </authorList>
    </citation>
    <scope>NUCLEOTIDE SEQUENCE [LARGE SCALE GENOMIC DNA]</scope>
</reference>
<dbReference type="AlphaFoldDB" id="A0AAV2AM67"/>
<protein>
    <submittedName>
        <fullName evidence="1">Uncharacterized protein</fullName>
    </submittedName>
</protein>
<gene>
    <name evidence="1" type="ORF">LARSCL_LOCUS13515</name>
</gene>
<dbReference type="EMBL" id="CAXIEN010000187">
    <property type="protein sequence ID" value="CAL1285085.1"/>
    <property type="molecule type" value="Genomic_DNA"/>
</dbReference>
<comment type="caution">
    <text evidence="1">The sequence shown here is derived from an EMBL/GenBank/DDBJ whole genome shotgun (WGS) entry which is preliminary data.</text>
</comment>
<proteinExistence type="predicted"/>